<dbReference type="SUPFAM" id="SSF47598">
    <property type="entry name" value="Ribbon-helix-helix"/>
    <property type="match status" value="1"/>
</dbReference>
<dbReference type="InterPro" id="IPR010985">
    <property type="entry name" value="Ribbon_hlx_hlx"/>
</dbReference>
<feature type="domain" description="Arc-like DNA binding" evidence="1">
    <location>
        <begin position="1"/>
        <end position="48"/>
    </location>
</feature>
<sequence>MRDWDKFMVRLPPGFREQIKELAKENGRSMNSEIVQRLKEVLKNEGKLA</sequence>
<dbReference type="InterPro" id="IPR005569">
    <property type="entry name" value="Arc_DNA-bd_dom"/>
</dbReference>
<dbReference type="Gene3D" id="1.10.1220.10">
    <property type="entry name" value="Met repressor-like"/>
    <property type="match status" value="1"/>
</dbReference>
<keyword evidence="2" id="KW-0238">DNA-binding</keyword>
<dbReference type="Pfam" id="PF03869">
    <property type="entry name" value="Arc"/>
    <property type="match status" value="1"/>
</dbReference>
<dbReference type="RefSeq" id="WP_082035461.1">
    <property type="nucleotide sequence ID" value="NZ_CAWMFX010000027.1"/>
</dbReference>
<evidence type="ECO:0000313" key="2">
    <source>
        <dbReference type="EMBL" id="QQB19357.1"/>
    </source>
</evidence>
<reference evidence="2 3" key="1">
    <citation type="submission" date="2020-12" db="EMBL/GenBank/DDBJ databases">
        <title>FDA dAtabase for Regulatory Grade micrObial Sequences (FDA-ARGOS): Supporting development and validation of Infectious Disease Dx tests.</title>
        <authorList>
            <person name="Sproer C."/>
            <person name="Gronow S."/>
            <person name="Severitt S."/>
            <person name="Schroder I."/>
            <person name="Tallon L."/>
            <person name="Sadzewicz L."/>
            <person name="Zhao X."/>
            <person name="Boylan J."/>
            <person name="Ott S."/>
            <person name="Bowen H."/>
            <person name="Vavikolanu K."/>
            <person name="Mehta A."/>
            <person name="Aluvathingal J."/>
            <person name="Nadendla S."/>
            <person name="Lowell S."/>
            <person name="Myers T."/>
            <person name="Yan Y."/>
            <person name="Sichtig H."/>
        </authorList>
    </citation>
    <scope>NUCLEOTIDE SEQUENCE [LARGE SCALE GENOMIC DNA]</scope>
    <source>
        <strain evidence="2 3">FDAARGOS_986</strain>
    </source>
</reference>
<dbReference type="GO" id="GO:0003677">
    <property type="term" value="F:DNA binding"/>
    <property type="evidence" value="ECO:0007669"/>
    <property type="project" value="UniProtKB-KW"/>
</dbReference>
<gene>
    <name evidence="2" type="ORF">I6H43_17830</name>
</gene>
<proteinExistence type="predicted"/>
<dbReference type="InterPro" id="IPR013321">
    <property type="entry name" value="Arc_rbn_hlx_hlx"/>
</dbReference>
<dbReference type="GeneID" id="69553174"/>
<dbReference type="Proteomes" id="UP000595481">
    <property type="component" value="Chromosome"/>
</dbReference>
<name>A0A7T4DN92_AERJA</name>
<dbReference type="EMBL" id="CP066092">
    <property type="protein sequence ID" value="QQB19357.1"/>
    <property type="molecule type" value="Genomic_DNA"/>
</dbReference>
<accession>A0A7T4DN92</accession>
<keyword evidence="3" id="KW-1185">Reference proteome</keyword>
<evidence type="ECO:0000259" key="1">
    <source>
        <dbReference type="Pfam" id="PF03869"/>
    </source>
</evidence>
<organism evidence="2 3">
    <name type="scientific">Aeromonas jandaei</name>
    <dbReference type="NCBI Taxonomy" id="650"/>
    <lineage>
        <taxon>Bacteria</taxon>
        <taxon>Pseudomonadati</taxon>
        <taxon>Pseudomonadota</taxon>
        <taxon>Gammaproteobacteria</taxon>
        <taxon>Aeromonadales</taxon>
        <taxon>Aeromonadaceae</taxon>
        <taxon>Aeromonas</taxon>
    </lineage>
</organism>
<evidence type="ECO:0000313" key="3">
    <source>
        <dbReference type="Proteomes" id="UP000595481"/>
    </source>
</evidence>
<protein>
    <submittedName>
        <fullName evidence="2">Arc family DNA-binding protein</fullName>
    </submittedName>
</protein>